<dbReference type="PANTHER" id="PTHR48228">
    <property type="entry name" value="SUCCINYL-COA--D-CITRAMALATE COA-TRANSFERASE"/>
    <property type="match status" value="1"/>
</dbReference>
<dbReference type="InterPro" id="IPR044855">
    <property type="entry name" value="CoA-Trfase_III_dom3_sf"/>
</dbReference>
<dbReference type="SUPFAM" id="SSF89796">
    <property type="entry name" value="CoA-transferase family III (CaiB/BaiF)"/>
    <property type="match status" value="1"/>
</dbReference>
<reference evidence="1" key="1">
    <citation type="submission" date="2021-01" db="EMBL/GenBank/DDBJ databases">
        <title>Whole genome shotgun sequence of Virgisporangium aliadipatigenens NBRC 105644.</title>
        <authorList>
            <person name="Komaki H."/>
            <person name="Tamura T."/>
        </authorList>
    </citation>
    <scope>NUCLEOTIDE SEQUENCE</scope>
    <source>
        <strain evidence="1">NBRC 105644</strain>
    </source>
</reference>
<dbReference type="InterPro" id="IPR050509">
    <property type="entry name" value="CoA-transferase_III"/>
</dbReference>
<name>A0A8J3YLU8_9ACTN</name>
<dbReference type="Gene3D" id="3.40.50.10540">
    <property type="entry name" value="Crotonobetainyl-coa:carnitine coa-transferase, domain 1"/>
    <property type="match status" value="1"/>
</dbReference>
<evidence type="ECO:0000313" key="2">
    <source>
        <dbReference type="Proteomes" id="UP000619260"/>
    </source>
</evidence>
<organism evidence="1 2">
    <name type="scientific">Virgisporangium aliadipatigenens</name>
    <dbReference type="NCBI Taxonomy" id="741659"/>
    <lineage>
        <taxon>Bacteria</taxon>
        <taxon>Bacillati</taxon>
        <taxon>Actinomycetota</taxon>
        <taxon>Actinomycetes</taxon>
        <taxon>Micromonosporales</taxon>
        <taxon>Micromonosporaceae</taxon>
        <taxon>Virgisporangium</taxon>
    </lineage>
</organism>
<dbReference type="InterPro" id="IPR003673">
    <property type="entry name" value="CoA-Trfase_fam_III"/>
</dbReference>
<gene>
    <name evidence="1" type="ORF">Val02_31460</name>
</gene>
<dbReference type="Proteomes" id="UP000619260">
    <property type="component" value="Unassembled WGS sequence"/>
</dbReference>
<dbReference type="PANTHER" id="PTHR48228:SF5">
    <property type="entry name" value="ALPHA-METHYLACYL-COA RACEMASE"/>
    <property type="match status" value="1"/>
</dbReference>
<dbReference type="EMBL" id="BOPF01000009">
    <property type="protein sequence ID" value="GIJ46260.1"/>
    <property type="molecule type" value="Genomic_DNA"/>
</dbReference>
<evidence type="ECO:0000313" key="1">
    <source>
        <dbReference type="EMBL" id="GIJ46260.1"/>
    </source>
</evidence>
<dbReference type="InterPro" id="IPR023606">
    <property type="entry name" value="CoA-Trfase_III_dom_1_sf"/>
</dbReference>
<proteinExistence type="predicted"/>
<dbReference type="RefSeq" id="WP_203899772.1">
    <property type="nucleotide sequence ID" value="NZ_BOPF01000009.1"/>
</dbReference>
<dbReference type="Gene3D" id="3.30.1540.10">
    <property type="entry name" value="formyl-coa transferase, domain 3"/>
    <property type="match status" value="1"/>
</dbReference>
<comment type="caution">
    <text evidence="1">The sequence shown here is derived from an EMBL/GenBank/DDBJ whole genome shotgun (WGS) entry which is preliminary data.</text>
</comment>
<dbReference type="AlphaFoldDB" id="A0A8J3YLU8"/>
<dbReference type="Pfam" id="PF02515">
    <property type="entry name" value="CoA_transf_3"/>
    <property type="match status" value="1"/>
</dbReference>
<protein>
    <submittedName>
        <fullName evidence="1">CoA transferase</fullName>
    </submittedName>
</protein>
<keyword evidence="2" id="KW-1185">Reference proteome</keyword>
<accession>A0A8J3YLU8</accession>
<keyword evidence="1" id="KW-0808">Transferase</keyword>
<dbReference type="GO" id="GO:0016740">
    <property type="term" value="F:transferase activity"/>
    <property type="evidence" value="ECO:0007669"/>
    <property type="project" value="UniProtKB-KW"/>
</dbReference>
<sequence length="361" mass="38271">MTGGPLAGVRVVELSAIGPVPFAGMLLAELGADVVRIDRPGGGADVTGSLHRGRPCATLDLKDPGDRETLLRLVERADVLVEGMRPGVTERLGIGPDVCCERNPRLVYARMTGWGQEGPLAHTAGHDITYAAITGALHLSGTADKPMQAVNLVADFGGGAMYLLFGILSALVERQRSGRGQIVDAAMVDGAASLATMFYGMFGNGMWRDRRQGNVLDGGAPFYDTYRCADGKHVAVGALEPQFYAALLHGLGLRLEGGQYDAAVWPAHRAAIAAAFATRTRDEWAAHFADTDACVAPVLSLAEAPRHPHLVARNVFAEVDGITQPSAAPRFSRTPAAPPTSSSTVDIHAVLAEWEERRQPH</sequence>